<protein>
    <submittedName>
        <fullName evidence="2">Uncharacterized protein</fullName>
    </submittedName>
</protein>
<feature type="chain" id="PRO_5042087193" evidence="1">
    <location>
        <begin position="20"/>
        <end position="294"/>
    </location>
</feature>
<organism evidence="2 3">
    <name type="scientific">Roridomyces roridus</name>
    <dbReference type="NCBI Taxonomy" id="1738132"/>
    <lineage>
        <taxon>Eukaryota</taxon>
        <taxon>Fungi</taxon>
        <taxon>Dikarya</taxon>
        <taxon>Basidiomycota</taxon>
        <taxon>Agaricomycotina</taxon>
        <taxon>Agaricomycetes</taxon>
        <taxon>Agaricomycetidae</taxon>
        <taxon>Agaricales</taxon>
        <taxon>Marasmiineae</taxon>
        <taxon>Mycenaceae</taxon>
        <taxon>Roridomyces</taxon>
    </lineage>
</organism>
<dbReference type="AlphaFoldDB" id="A0AAD7C137"/>
<evidence type="ECO:0000256" key="1">
    <source>
        <dbReference type="SAM" id="SignalP"/>
    </source>
</evidence>
<feature type="signal peptide" evidence="1">
    <location>
        <begin position="1"/>
        <end position="19"/>
    </location>
</feature>
<sequence length="294" mass="32226">MLFKSILSVAALLFVGAAAQKQAPRPPVFTATRVFKTVTDVAPFIVDATTTITWTYVLFCASFVTLGSLPAAPSAAGRGLTRHAQAAITYTNRPIRLSEGFRLLGKITDGLKDSEHRNRRGRQPLINTSAALPRMPFPGSRAGDAAKRRPKAITAHVQGTEPTPNSFSVFARSTQISGIDVSGFGSVWPAMRSASEALSNRTRANISAAPDGFVEHHWSVLVRNVGFIKVRQHGFHTKLFQIYNVPEWHNFEVVSNQNIKIIFPSHARALIRRVIVYGSRGAGFIGPYFKFNLL</sequence>
<reference evidence="2" key="1">
    <citation type="submission" date="2023-03" db="EMBL/GenBank/DDBJ databases">
        <title>Massive genome expansion in bonnet fungi (Mycena s.s.) driven by repeated elements and novel gene families across ecological guilds.</title>
        <authorList>
            <consortium name="Lawrence Berkeley National Laboratory"/>
            <person name="Harder C.B."/>
            <person name="Miyauchi S."/>
            <person name="Viragh M."/>
            <person name="Kuo A."/>
            <person name="Thoen E."/>
            <person name="Andreopoulos B."/>
            <person name="Lu D."/>
            <person name="Skrede I."/>
            <person name="Drula E."/>
            <person name="Henrissat B."/>
            <person name="Morin E."/>
            <person name="Kohler A."/>
            <person name="Barry K."/>
            <person name="LaButti K."/>
            <person name="Morin E."/>
            <person name="Salamov A."/>
            <person name="Lipzen A."/>
            <person name="Mereny Z."/>
            <person name="Hegedus B."/>
            <person name="Baldrian P."/>
            <person name="Stursova M."/>
            <person name="Weitz H."/>
            <person name="Taylor A."/>
            <person name="Grigoriev I.V."/>
            <person name="Nagy L.G."/>
            <person name="Martin F."/>
            <person name="Kauserud H."/>
        </authorList>
    </citation>
    <scope>NUCLEOTIDE SEQUENCE</scope>
    <source>
        <strain evidence="2">9284</strain>
    </source>
</reference>
<comment type="caution">
    <text evidence="2">The sequence shown here is derived from an EMBL/GenBank/DDBJ whole genome shotgun (WGS) entry which is preliminary data.</text>
</comment>
<dbReference type="EMBL" id="JARKIF010000006">
    <property type="protein sequence ID" value="KAJ7636198.1"/>
    <property type="molecule type" value="Genomic_DNA"/>
</dbReference>
<accession>A0AAD7C137</accession>
<keyword evidence="1" id="KW-0732">Signal</keyword>
<gene>
    <name evidence="2" type="ORF">FB45DRAFT_864273</name>
</gene>
<dbReference type="Proteomes" id="UP001221142">
    <property type="component" value="Unassembled WGS sequence"/>
</dbReference>
<keyword evidence="3" id="KW-1185">Reference proteome</keyword>
<proteinExistence type="predicted"/>
<evidence type="ECO:0000313" key="3">
    <source>
        <dbReference type="Proteomes" id="UP001221142"/>
    </source>
</evidence>
<evidence type="ECO:0000313" key="2">
    <source>
        <dbReference type="EMBL" id="KAJ7636198.1"/>
    </source>
</evidence>
<name>A0AAD7C137_9AGAR</name>